<dbReference type="InterPro" id="IPR036315">
    <property type="entry name" value="BRCA2_hlx_sf"/>
</dbReference>
<dbReference type="InterPro" id="IPR015525">
    <property type="entry name" value="BRCA2"/>
</dbReference>
<evidence type="ECO:0000313" key="4">
    <source>
        <dbReference type="EMBL" id="KAG2221581.1"/>
    </source>
</evidence>
<feature type="non-terminal residue" evidence="4">
    <location>
        <position position="1"/>
    </location>
</feature>
<feature type="region of interest" description="Disordered" evidence="1">
    <location>
        <begin position="352"/>
        <end position="386"/>
    </location>
</feature>
<organism evidence="4 5">
    <name type="scientific">Circinella minor</name>
    <dbReference type="NCBI Taxonomy" id="1195481"/>
    <lineage>
        <taxon>Eukaryota</taxon>
        <taxon>Fungi</taxon>
        <taxon>Fungi incertae sedis</taxon>
        <taxon>Mucoromycota</taxon>
        <taxon>Mucoromycotina</taxon>
        <taxon>Mucoromycetes</taxon>
        <taxon>Mucorales</taxon>
        <taxon>Lichtheimiaceae</taxon>
        <taxon>Circinella</taxon>
    </lineage>
</organism>
<feature type="compositionally biased region" description="Basic and acidic residues" evidence="1">
    <location>
        <begin position="272"/>
        <end position="291"/>
    </location>
</feature>
<dbReference type="InterPro" id="IPR012340">
    <property type="entry name" value="NA-bd_OB-fold"/>
</dbReference>
<dbReference type="InterPro" id="IPR015187">
    <property type="entry name" value="BRCA2_OB_1"/>
</dbReference>
<feature type="region of interest" description="Disordered" evidence="1">
    <location>
        <begin position="523"/>
        <end position="553"/>
    </location>
</feature>
<comment type="caution">
    <text evidence="4">The sequence shown here is derived from an EMBL/GenBank/DDBJ whole genome shotgun (WGS) entry which is preliminary data.</text>
</comment>
<feature type="compositionally biased region" description="Polar residues" evidence="1">
    <location>
        <begin position="368"/>
        <end position="386"/>
    </location>
</feature>
<dbReference type="EMBL" id="JAEPRB010000105">
    <property type="protein sequence ID" value="KAG2221581.1"/>
    <property type="molecule type" value="Genomic_DNA"/>
</dbReference>
<evidence type="ECO:0008006" key="6">
    <source>
        <dbReference type="Google" id="ProtNLM"/>
    </source>
</evidence>
<feature type="compositionally biased region" description="Polar residues" evidence="1">
    <location>
        <begin position="292"/>
        <end position="310"/>
    </location>
</feature>
<dbReference type="InterPro" id="IPR015252">
    <property type="entry name" value="BRCA2_hlx"/>
</dbReference>
<accession>A0A8H7S4V7</accession>
<feature type="region of interest" description="Disordered" evidence="1">
    <location>
        <begin position="183"/>
        <end position="214"/>
    </location>
</feature>
<dbReference type="GO" id="GO:0006355">
    <property type="term" value="P:regulation of DNA-templated transcription"/>
    <property type="evidence" value="ECO:0007669"/>
    <property type="project" value="TreeGrafter"/>
</dbReference>
<feature type="compositionally biased region" description="Low complexity" evidence="1">
    <location>
        <begin position="528"/>
        <end position="541"/>
    </location>
</feature>
<feature type="region of interest" description="Disordered" evidence="1">
    <location>
        <begin position="265"/>
        <end position="316"/>
    </location>
</feature>
<dbReference type="GO" id="GO:0000724">
    <property type="term" value="P:double-strand break repair via homologous recombination"/>
    <property type="evidence" value="ECO:0007669"/>
    <property type="project" value="InterPro"/>
</dbReference>
<protein>
    <recommendedName>
        <fullName evidence="6">BRCA2 OB1 domain-containing protein</fullName>
    </recommendedName>
</protein>
<proteinExistence type="predicted"/>
<feature type="compositionally biased region" description="Basic residues" evidence="1">
    <location>
        <begin position="617"/>
        <end position="626"/>
    </location>
</feature>
<evidence type="ECO:0000259" key="2">
    <source>
        <dbReference type="Pfam" id="PF09103"/>
    </source>
</evidence>
<evidence type="ECO:0000256" key="1">
    <source>
        <dbReference type="SAM" id="MobiDB-lite"/>
    </source>
</evidence>
<feature type="region of interest" description="Disordered" evidence="1">
    <location>
        <begin position="419"/>
        <end position="445"/>
    </location>
</feature>
<dbReference type="AlphaFoldDB" id="A0A8H7S4V7"/>
<dbReference type="Pfam" id="PF09169">
    <property type="entry name" value="BRCA-2_helical"/>
    <property type="match status" value="1"/>
</dbReference>
<evidence type="ECO:0000259" key="3">
    <source>
        <dbReference type="Pfam" id="PF09169"/>
    </source>
</evidence>
<name>A0A8H7S4V7_9FUNG</name>
<feature type="region of interest" description="Disordered" evidence="1">
    <location>
        <begin position="38"/>
        <end position="58"/>
    </location>
</feature>
<feature type="domain" description="Breast cancer type 2 susceptibility protein helical" evidence="3">
    <location>
        <begin position="650"/>
        <end position="787"/>
    </location>
</feature>
<dbReference type="PANTHER" id="PTHR11289">
    <property type="entry name" value="BREAST CANCER TYPE 2 SUSCEPTIBILITY PROTEIN BRCA2"/>
    <property type="match status" value="1"/>
</dbReference>
<feature type="compositionally biased region" description="Low complexity" evidence="1">
    <location>
        <begin position="588"/>
        <end position="606"/>
    </location>
</feature>
<keyword evidence="5" id="KW-1185">Reference proteome</keyword>
<dbReference type="OrthoDB" id="21095at2759"/>
<feature type="domain" description="BRCA2 OB1" evidence="2">
    <location>
        <begin position="792"/>
        <end position="912"/>
    </location>
</feature>
<evidence type="ECO:0000313" key="5">
    <source>
        <dbReference type="Proteomes" id="UP000646827"/>
    </source>
</evidence>
<sequence length="1207" mass="136629">MDSSQTDEFFDDWGSPGFRDQLFRNVALAEKQVEQIHENSRSSKLMHTHPRGRSGTSLQVFRDPQSHTDRVVASPQQQHQVLREINLNQHDINSNNNDNQNKFEKEGLENTIKQVNTTITTTTTTTIDPPSPIKIDVVSPINIATEDRQLSVTDDDINEIEIDEDEEMWGLELDVDLPSLINDLERNTNNGDKQEEQQQQSLSENVNDDKQPKRDETLIDTRFNKEQMELTLKQFNGFMTAGSKKALNINSEMQQKALALLNSDYDEPVDNTTDKSSNDKQMKVSNIKDSKNTVFPSLSSNMIPSSTKNVNAKETKMQDPKVFTGFMTASGRNVPQSSEEAFSKAKKLLLASQSSDQQNDEATEKQPQKPQQGQYTANNTENNVSLSFNTFSGGGFMTASGHSVPPTSDDALRKAQKLLLSSQSSPVERSKIPKKEEEEEKQSSITILDPICGEKRPTEDNHYENDKDINYDDADEQLQFKYEDLMSSHGGFMKANSKTLISVSTAAKQRAVALFNSSETTRELTQASQSSSSQRQSQSSSPLREDSFQQSPLRQTADFSLSPLREDSFRQSQQSPLRETHSLPLENIPTSSLSPSPISSPKPIQKSPERLPPLPPHPRKRLKRRPQATMLKMKPFKSPVIQSNIELTKAAASGKLSSASVRCKGKTVFSMKANSTRYSLSELGKPLQFSMMDLKDMKIDDEILQLTANNAIDVQFSGRGPKDAREAMLKAGASEQFISMMWVENHYRWILWKIACMIRSYPTKFKEWWCLDKVVEQLLYRYEREVNLGHRPVLKRIYEHDDTPAKHMVLVIAGIKKVDHNNQDISQGTRKYELILTDGWYQINAVIDPRMERAIENGKLTIGSKLSICGAQMSGDSQPRSPLSTSSNDTYLSITTNASRIASWDTKLGYQQHRLVFRSLSTIYENGGLVTALDVIVCRKYPLMYTETLPGSKKKIKRTAREEEEIRKRMGTEMHQSMIDEEQSGWAPRFHEHGGMRMNNLQRREKSFIGDDNSFSSSSSSTSFTSPLKLEDRIVSAHFKMQLCDYHSPPVSGKNIQQKMASLLLLNANELNHMDIHEGSRYRIFFTMPYTLLDKSNNNKSTSILYLKTTHKTRWENVSHVDEEKLKSTLYIPRFITTTGSLDTLEKGSEIDIAVLVLHFTCSDKEVHTQEGRTLWYQTLLVVDPSGGLCQVKLKLPHRPVNGLEGQ</sequence>
<dbReference type="SUPFAM" id="SSF50249">
    <property type="entry name" value="Nucleic acid-binding proteins"/>
    <property type="match status" value="2"/>
</dbReference>
<reference evidence="4 5" key="1">
    <citation type="submission" date="2020-12" db="EMBL/GenBank/DDBJ databases">
        <title>Metabolic potential, ecology and presence of endohyphal bacteria is reflected in genomic diversity of Mucoromycotina.</title>
        <authorList>
            <person name="Muszewska A."/>
            <person name="Okrasinska A."/>
            <person name="Steczkiewicz K."/>
            <person name="Drgas O."/>
            <person name="Orlowska M."/>
            <person name="Perlinska-Lenart U."/>
            <person name="Aleksandrzak-Piekarczyk T."/>
            <person name="Szatraj K."/>
            <person name="Zielenkiewicz U."/>
            <person name="Pilsyk S."/>
            <person name="Malc E."/>
            <person name="Mieczkowski P."/>
            <person name="Kruszewska J.S."/>
            <person name="Biernat P."/>
            <person name="Pawlowska J."/>
        </authorList>
    </citation>
    <scope>NUCLEOTIDE SEQUENCE [LARGE SCALE GENOMIC DNA]</scope>
    <source>
        <strain evidence="4 5">CBS 142.35</strain>
    </source>
</reference>
<dbReference type="PANTHER" id="PTHR11289:SF0">
    <property type="entry name" value="BREAST CANCER TYPE 2 SUSCEPTIBILITY PROTEIN"/>
    <property type="match status" value="1"/>
</dbReference>
<gene>
    <name evidence="4" type="ORF">INT45_002595</name>
</gene>
<dbReference type="SUPFAM" id="SSF81872">
    <property type="entry name" value="BRCA2 helical domain"/>
    <property type="match status" value="1"/>
</dbReference>
<dbReference type="Proteomes" id="UP000646827">
    <property type="component" value="Unassembled WGS sequence"/>
</dbReference>
<feature type="region of interest" description="Disordered" evidence="1">
    <location>
        <begin position="565"/>
        <end position="628"/>
    </location>
</feature>
<dbReference type="Pfam" id="PF09103">
    <property type="entry name" value="BRCA-2_OB1"/>
    <property type="match status" value="1"/>
</dbReference>
<dbReference type="Gene3D" id="2.40.50.140">
    <property type="entry name" value="Nucleic acid-binding proteins"/>
    <property type="match status" value="2"/>
</dbReference>